<organism evidence="9 10">
    <name type="scientific">Fusarium zealandicum</name>
    <dbReference type="NCBI Taxonomy" id="1053134"/>
    <lineage>
        <taxon>Eukaryota</taxon>
        <taxon>Fungi</taxon>
        <taxon>Dikarya</taxon>
        <taxon>Ascomycota</taxon>
        <taxon>Pezizomycotina</taxon>
        <taxon>Sordariomycetes</taxon>
        <taxon>Hypocreomycetidae</taxon>
        <taxon>Hypocreales</taxon>
        <taxon>Nectriaceae</taxon>
        <taxon>Fusarium</taxon>
        <taxon>Fusarium staphyleae species complex</taxon>
    </lineage>
</organism>
<accession>A0A8H4URY7</accession>
<sequence>MAPLLLDRLPSLTSPLGIVSVAVAGLVLLYLVERLISVPYPPGIPLIREREGARGFSLRTRIAYLTDCQSLYREAYHGYLKKGKPVVIPGFGFRKEVILPQSSMKWILAQPGSVLHMSKAFADLNQFKWSLGHDKIGVDAWQGTLVKTEMNRVLENVVNAMNQELRVVFDEQFGKDTENWKEIDLSATLQIIIAQAASRFTVGLPLCRNKEYVETSIKINRLLVINAGIVGGLPHVLRPIAGTLLSIPMRIYLAKIKKWFIPLWKQRIEQLQNDGSGPEDHVQMMLRYGLRERQDEVHDYDLMTRRLSAQNLGTMHQTYILVTNLILNVIASDAEFNTIAVLRDEIDRILGPDESAEWTKALVGQMTRADSIGRETLRLNAFGGRATLRKVMISGFETQDGYHLPKGTVVSFLGYPAQTDVDAIEDALKFDPFRFSRQRELAASRDEKAPAVSLVSTSPEFLPFGHGKYACPGRFLVDFELKMVLAYVLKNYDIAFPEEYQGKRPPNYWVAEAVMPPDGVRVRVKRRARTTS</sequence>
<feature type="binding site" description="axial binding residue" evidence="8">
    <location>
        <position position="471"/>
    </location>
    <ligand>
        <name>heme</name>
        <dbReference type="ChEBI" id="CHEBI:30413"/>
    </ligand>
    <ligandPart>
        <name>Fe</name>
        <dbReference type="ChEBI" id="CHEBI:18248"/>
    </ligandPart>
</feature>
<reference evidence="9" key="1">
    <citation type="journal article" date="2020" name="BMC Genomics">
        <title>Correction to: Identification and distribution of gene clusters required for synthesis of sphingolipid metabolism inhibitors in diverse species of the filamentous fungus Fusarium.</title>
        <authorList>
            <person name="Kim H.S."/>
            <person name="Lohmar J.M."/>
            <person name="Busman M."/>
            <person name="Brown D.W."/>
            <person name="Naumann T.A."/>
            <person name="Divon H.H."/>
            <person name="Lysoe E."/>
            <person name="Uhlig S."/>
            <person name="Proctor R.H."/>
        </authorList>
    </citation>
    <scope>NUCLEOTIDE SEQUENCE</scope>
    <source>
        <strain evidence="9">NRRL 22465</strain>
    </source>
</reference>
<keyword evidence="10" id="KW-1185">Reference proteome</keyword>
<dbReference type="Pfam" id="PF00067">
    <property type="entry name" value="p450"/>
    <property type="match status" value="1"/>
</dbReference>
<keyword evidence="5" id="KW-0560">Oxidoreductase</keyword>
<dbReference type="GO" id="GO:0020037">
    <property type="term" value="F:heme binding"/>
    <property type="evidence" value="ECO:0007669"/>
    <property type="project" value="InterPro"/>
</dbReference>
<dbReference type="OrthoDB" id="1844152at2759"/>
<evidence type="ECO:0000256" key="8">
    <source>
        <dbReference type="PIRSR" id="PIRSR602403-1"/>
    </source>
</evidence>
<gene>
    <name evidence="9" type="ORF">FZEAL_1816</name>
</gene>
<dbReference type="PANTHER" id="PTHR46206:SF1">
    <property type="entry name" value="P450, PUTATIVE (EUROFUNG)-RELATED"/>
    <property type="match status" value="1"/>
</dbReference>
<keyword evidence="4 8" id="KW-0479">Metal-binding</keyword>
<keyword evidence="6 8" id="KW-0408">Iron</keyword>
<dbReference type="GO" id="GO:0016705">
    <property type="term" value="F:oxidoreductase activity, acting on paired donors, with incorporation or reduction of molecular oxygen"/>
    <property type="evidence" value="ECO:0007669"/>
    <property type="project" value="InterPro"/>
</dbReference>
<evidence type="ECO:0000256" key="5">
    <source>
        <dbReference type="ARBA" id="ARBA00023002"/>
    </source>
</evidence>
<reference evidence="9" key="2">
    <citation type="submission" date="2020-05" db="EMBL/GenBank/DDBJ databases">
        <authorList>
            <person name="Kim H.-S."/>
            <person name="Proctor R.H."/>
            <person name="Brown D.W."/>
        </authorList>
    </citation>
    <scope>NUCLEOTIDE SEQUENCE</scope>
    <source>
        <strain evidence="9">NRRL 22465</strain>
    </source>
</reference>
<dbReference type="PRINTS" id="PR00465">
    <property type="entry name" value="EP450IV"/>
</dbReference>
<evidence type="ECO:0000256" key="4">
    <source>
        <dbReference type="ARBA" id="ARBA00022723"/>
    </source>
</evidence>
<dbReference type="InterPro" id="IPR002403">
    <property type="entry name" value="Cyt_P450_E_grp-IV"/>
</dbReference>
<dbReference type="Gene3D" id="1.10.630.10">
    <property type="entry name" value="Cytochrome P450"/>
    <property type="match status" value="1"/>
</dbReference>
<proteinExistence type="inferred from homology"/>
<evidence type="ECO:0000256" key="6">
    <source>
        <dbReference type="ARBA" id="ARBA00023004"/>
    </source>
</evidence>
<dbReference type="Proteomes" id="UP000635477">
    <property type="component" value="Unassembled WGS sequence"/>
</dbReference>
<dbReference type="AlphaFoldDB" id="A0A8H4URY7"/>
<dbReference type="CDD" id="cd11041">
    <property type="entry name" value="CYP503A1-like"/>
    <property type="match status" value="1"/>
</dbReference>
<evidence type="ECO:0000313" key="10">
    <source>
        <dbReference type="Proteomes" id="UP000635477"/>
    </source>
</evidence>
<dbReference type="SUPFAM" id="SSF48264">
    <property type="entry name" value="Cytochrome P450"/>
    <property type="match status" value="1"/>
</dbReference>
<evidence type="ECO:0008006" key="11">
    <source>
        <dbReference type="Google" id="ProtNLM"/>
    </source>
</evidence>
<name>A0A8H4URY7_9HYPO</name>
<comment type="cofactor">
    <cofactor evidence="1 8">
        <name>heme</name>
        <dbReference type="ChEBI" id="CHEBI:30413"/>
    </cofactor>
</comment>
<dbReference type="GO" id="GO:0005506">
    <property type="term" value="F:iron ion binding"/>
    <property type="evidence" value="ECO:0007669"/>
    <property type="project" value="InterPro"/>
</dbReference>
<keyword evidence="7" id="KW-0503">Monooxygenase</keyword>
<keyword evidence="3 8" id="KW-0349">Heme</keyword>
<dbReference type="GO" id="GO:0004497">
    <property type="term" value="F:monooxygenase activity"/>
    <property type="evidence" value="ECO:0007669"/>
    <property type="project" value="UniProtKB-KW"/>
</dbReference>
<comment type="caution">
    <text evidence="9">The sequence shown here is derived from an EMBL/GenBank/DDBJ whole genome shotgun (WGS) entry which is preliminary data.</text>
</comment>
<dbReference type="EMBL" id="JABEYC010000108">
    <property type="protein sequence ID" value="KAF4982584.1"/>
    <property type="molecule type" value="Genomic_DNA"/>
</dbReference>
<evidence type="ECO:0000256" key="3">
    <source>
        <dbReference type="ARBA" id="ARBA00022617"/>
    </source>
</evidence>
<dbReference type="InterPro" id="IPR036396">
    <property type="entry name" value="Cyt_P450_sf"/>
</dbReference>
<comment type="similarity">
    <text evidence="2">Belongs to the cytochrome P450 family.</text>
</comment>
<dbReference type="InterPro" id="IPR001128">
    <property type="entry name" value="Cyt_P450"/>
</dbReference>
<dbReference type="PANTHER" id="PTHR46206">
    <property type="entry name" value="CYTOCHROME P450"/>
    <property type="match status" value="1"/>
</dbReference>
<evidence type="ECO:0000256" key="1">
    <source>
        <dbReference type="ARBA" id="ARBA00001971"/>
    </source>
</evidence>
<protein>
    <recommendedName>
        <fullName evidence="11">Cytochrome P450</fullName>
    </recommendedName>
</protein>
<evidence type="ECO:0000313" key="9">
    <source>
        <dbReference type="EMBL" id="KAF4982584.1"/>
    </source>
</evidence>
<evidence type="ECO:0000256" key="2">
    <source>
        <dbReference type="ARBA" id="ARBA00010617"/>
    </source>
</evidence>
<evidence type="ECO:0000256" key="7">
    <source>
        <dbReference type="ARBA" id="ARBA00023033"/>
    </source>
</evidence>